<accession>A0AAE1JMQ2</accession>
<sequence>MQNQQIRIRWVKLSGSDLLPMDVVSSGCSSGQNGEKKSVPANMLISPRSAIVNEAILTGKPTSQWKMFSVLKTGVSDISFSFFYQGPEN</sequence>
<proteinExistence type="predicted"/>
<gene>
    <name evidence="1" type="ORF">QN277_017031</name>
</gene>
<organism evidence="1 2">
    <name type="scientific">Acacia crassicarpa</name>
    <name type="common">northern wattle</name>
    <dbReference type="NCBI Taxonomy" id="499986"/>
    <lineage>
        <taxon>Eukaryota</taxon>
        <taxon>Viridiplantae</taxon>
        <taxon>Streptophyta</taxon>
        <taxon>Embryophyta</taxon>
        <taxon>Tracheophyta</taxon>
        <taxon>Spermatophyta</taxon>
        <taxon>Magnoliopsida</taxon>
        <taxon>eudicotyledons</taxon>
        <taxon>Gunneridae</taxon>
        <taxon>Pentapetalae</taxon>
        <taxon>rosids</taxon>
        <taxon>fabids</taxon>
        <taxon>Fabales</taxon>
        <taxon>Fabaceae</taxon>
        <taxon>Caesalpinioideae</taxon>
        <taxon>mimosoid clade</taxon>
        <taxon>Acacieae</taxon>
        <taxon>Acacia</taxon>
    </lineage>
</organism>
<keyword evidence="2" id="KW-1185">Reference proteome</keyword>
<name>A0AAE1JMQ2_9FABA</name>
<protein>
    <submittedName>
        <fullName evidence="1">Uncharacterized protein</fullName>
    </submittedName>
</protein>
<evidence type="ECO:0000313" key="1">
    <source>
        <dbReference type="EMBL" id="KAK4273687.1"/>
    </source>
</evidence>
<reference evidence="1" key="1">
    <citation type="submission" date="2023-10" db="EMBL/GenBank/DDBJ databases">
        <title>Chromosome-level genome of the transformable northern wattle, Acacia crassicarpa.</title>
        <authorList>
            <person name="Massaro I."/>
            <person name="Sinha N.R."/>
            <person name="Poethig S."/>
            <person name="Leichty A.R."/>
        </authorList>
    </citation>
    <scope>NUCLEOTIDE SEQUENCE</scope>
    <source>
        <strain evidence="1">Acra3RX</strain>
        <tissue evidence="1">Leaf</tissue>
    </source>
</reference>
<dbReference type="AlphaFoldDB" id="A0AAE1JMQ2"/>
<dbReference type="EMBL" id="JAWXYG010000004">
    <property type="protein sequence ID" value="KAK4273687.1"/>
    <property type="molecule type" value="Genomic_DNA"/>
</dbReference>
<comment type="caution">
    <text evidence="1">The sequence shown here is derived from an EMBL/GenBank/DDBJ whole genome shotgun (WGS) entry which is preliminary data.</text>
</comment>
<dbReference type="Proteomes" id="UP001293593">
    <property type="component" value="Unassembled WGS sequence"/>
</dbReference>
<evidence type="ECO:0000313" key="2">
    <source>
        <dbReference type="Proteomes" id="UP001293593"/>
    </source>
</evidence>